<dbReference type="Proteomes" id="UP000293874">
    <property type="component" value="Unassembled WGS sequence"/>
</dbReference>
<evidence type="ECO:0000256" key="3">
    <source>
        <dbReference type="ARBA" id="ARBA00023082"/>
    </source>
</evidence>
<dbReference type="Pfam" id="PF04542">
    <property type="entry name" value="Sigma70_r2"/>
    <property type="match status" value="1"/>
</dbReference>
<evidence type="ECO:0000259" key="5">
    <source>
        <dbReference type="Pfam" id="PF04542"/>
    </source>
</evidence>
<dbReference type="GO" id="GO:0006352">
    <property type="term" value="P:DNA-templated transcription initiation"/>
    <property type="evidence" value="ECO:0007669"/>
    <property type="project" value="InterPro"/>
</dbReference>
<keyword evidence="4" id="KW-0804">Transcription</keyword>
<feature type="domain" description="RNA polymerase sigma factor 70 region 4 type 2" evidence="6">
    <location>
        <begin position="125"/>
        <end position="175"/>
    </location>
</feature>
<dbReference type="EMBL" id="SGXA01000001">
    <property type="protein sequence ID" value="RZS76213.1"/>
    <property type="molecule type" value="Genomic_DNA"/>
</dbReference>
<gene>
    <name evidence="7" type="ORF">EV199_2092</name>
</gene>
<reference evidence="7 8" key="1">
    <citation type="submission" date="2019-02" db="EMBL/GenBank/DDBJ databases">
        <title>Genomic Encyclopedia of Type Strains, Phase IV (KMG-IV): sequencing the most valuable type-strain genomes for metagenomic binning, comparative biology and taxonomic classification.</title>
        <authorList>
            <person name="Goeker M."/>
        </authorList>
    </citation>
    <scope>NUCLEOTIDE SEQUENCE [LARGE SCALE GENOMIC DNA]</scope>
    <source>
        <strain evidence="7 8">DSM 18116</strain>
    </source>
</reference>
<keyword evidence="3" id="KW-0731">Sigma factor</keyword>
<dbReference type="InterPro" id="IPR013324">
    <property type="entry name" value="RNA_pol_sigma_r3/r4-like"/>
</dbReference>
<evidence type="ECO:0000313" key="7">
    <source>
        <dbReference type="EMBL" id="RZS76213.1"/>
    </source>
</evidence>
<dbReference type="Gene3D" id="1.10.1740.10">
    <property type="match status" value="1"/>
</dbReference>
<evidence type="ECO:0000256" key="4">
    <source>
        <dbReference type="ARBA" id="ARBA00023163"/>
    </source>
</evidence>
<evidence type="ECO:0000259" key="6">
    <source>
        <dbReference type="Pfam" id="PF08281"/>
    </source>
</evidence>
<proteinExistence type="inferred from homology"/>
<keyword evidence="8" id="KW-1185">Reference proteome</keyword>
<dbReference type="NCBIfam" id="TIGR02937">
    <property type="entry name" value="sigma70-ECF"/>
    <property type="match status" value="1"/>
</dbReference>
<dbReference type="PANTHER" id="PTHR43133">
    <property type="entry name" value="RNA POLYMERASE ECF-TYPE SIGMA FACTO"/>
    <property type="match status" value="1"/>
</dbReference>
<organism evidence="7 8">
    <name type="scientific">Pseudobacter ginsenosidimutans</name>
    <dbReference type="NCBI Taxonomy" id="661488"/>
    <lineage>
        <taxon>Bacteria</taxon>
        <taxon>Pseudomonadati</taxon>
        <taxon>Bacteroidota</taxon>
        <taxon>Chitinophagia</taxon>
        <taxon>Chitinophagales</taxon>
        <taxon>Chitinophagaceae</taxon>
        <taxon>Pseudobacter</taxon>
    </lineage>
</organism>
<sequence>MPDNPPYNEKELFRCIAEGDELAFREFYNLHWNRVYTMAVLYLKTPIAAQDAVQEVFEKLWMNRANMVSVDNPAGYLYVMARNFIITELRKKKPVTVLDTAGEVNVQETNLLPDKLIDAKEVALLIRTAVDSLSPQQKKVYLLSREEQMPLKKVADSLGISYSTAREHMSLALKSIRKHLSEHLQELPAIISLFFFYDF</sequence>
<feature type="domain" description="RNA polymerase sigma-70 region 2" evidence="5">
    <location>
        <begin position="28"/>
        <end position="93"/>
    </location>
</feature>
<dbReference type="InterPro" id="IPR013325">
    <property type="entry name" value="RNA_pol_sigma_r2"/>
</dbReference>
<accession>A0A4Q7N581</accession>
<evidence type="ECO:0000256" key="1">
    <source>
        <dbReference type="ARBA" id="ARBA00010641"/>
    </source>
</evidence>
<protein>
    <submittedName>
        <fullName evidence="7">RNA polymerase sigma-70 factor (ECF subfamily)</fullName>
    </submittedName>
</protein>
<evidence type="ECO:0000256" key="2">
    <source>
        <dbReference type="ARBA" id="ARBA00023015"/>
    </source>
</evidence>
<dbReference type="InterPro" id="IPR007627">
    <property type="entry name" value="RNA_pol_sigma70_r2"/>
</dbReference>
<dbReference type="InterPro" id="IPR036388">
    <property type="entry name" value="WH-like_DNA-bd_sf"/>
</dbReference>
<dbReference type="InterPro" id="IPR014284">
    <property type="entry name" value="RNA_pol_sigma-70_dom"/>
</dbReference>
<dbReference type="SUPFAM" id="SSF88946">
    <property type="entry name" value="Sigma2 domain of RNA polymerase sigma factors"/>
    <property type="match status" value="1"/>
</dbReference>
<dbReference type="GO" id="GO:0016987">
    <property type="term" value="F:sigma factor activity"/>
    <property type="evidence" value="ECO:0007669"/>
    <property type="project" value="UniProtKB-KW"/>
</dbReference>
<dbReference type="SUPFAM" id="SSF88659">
    <property type="entry name" value="Sigma3 and sigma4 domains of RNA polymerase sigma factors"/>
    <property type="match status" value="1"/>
</dbReference>
<dbReference type="RefSeq" id="WP_130540527.1">
    <property type="nucleotide sequence ID" value="NZ_CP042431.1"/>
</dbReference>
<dbReference type="InterPro" id="IPR013249">
    <property type="entry name" value="RNA_pol_sigma70_r4_t2"/>
</dbReference>
<dbReference type="OrthoDB" id="799938at2"/>
<dbReference type="InterPro" id="IPR039425">
    <property type="entry name" value="RNA_pol_sigma-70-like"/>
</dbReference>
<comment type="caution">
    <text evidence="7">The sequence shown here is derived from an EMBL/GenBank/DDBJ whole genome shotgun (WGS) entry which is preliminary data.</text>
</comment>
<dbReference type="Pfam" id="PF08281">
    <property type="entry name" value="Sigma70_r4_2"/>
    <property type="match status" value="1"/>
</dbReference>
<comment type="similarity">
    <text evidence="1">Belongs to the sigma-70 factor family. ECF subfamily.</text>
</comment>
<dbReference type="GO" id="GO:0003677">
    <property type="term" value="F:DNA binding"/>
    <property type="evidence" value="ECO:0007669"/>
    <property type="project" value="InterPro"/>
</dbReference>
<dbReference type="Gene3D" id="1.10.10.10">
    <property type="entry name" value="Winged helix-like DNA-binding domain superfamily/Winged helix DNA-binding domain"/>
    <property type="match status" value="1"/>
</dbReference>
<name>A0A4Q7N581_9BACT</name>
<evidence type="ECO:0000313" key="8">
    <source>
        <dbReference type="Proteomes" id="UP000293874"/>
    </source>
</evidence>
<keyword evidence="2" id="KW-0805">Transcription regulation</keyword>
<dbReference type="PANTHER" id="PTHR43133:SF46">
    <property type="entry name" value="RNA POLYMERASE SIGMA-70 FACTOR ECF SUBFAMILY"/>
    <property type="match status" value="1"/>
</dbReference>
<dbReference type="AlphaFoldDB" id="A0A4Q7N581"/>